<protein>
    <submittedName>
        <fullName evidence="3">NAD(P)H-binding protein</fullName>
    </submittedName>
</protein>
<gene>
    <name evidence="3" type="ORF">M6B22_10700</name>
</gene>
<organism evidence="3 4">
    <name type="scientific">Jatrophihabitans cynanchi</name>
    <dbReference type="NCBI Taxonomy" id="2944128"/>
    <lineage>
        <taxon>Bacteria</taxon>
        <taxon>Bacillati</taxon>
        <taxon>Actinomycetota</taxon>
        <taxon>Actinomycetes</taxon>
        <taxon>Jatrophihabitantales</taxon>
        <taxon>Jatrophihabitantaceae</taxon>
        <taxon>Jatrophihabitans</taxon>
    </lineage>
</organism>
<reference evidence="3" key="1">
    <citation type="submission" date="2022-05" db="EMBL/GenBank/DDBJ databases">
        <title>Jatrophihabitans sp. SB3-54 whole genome sequence.</title>
        <authorList>
            <person name="Suh M.K."/>
            <person name="Eom M.K."/>
            <person name="Kim J.S."/>
            <person name="Kim H.S."/>
            <person name="Do H.E."/>
            <person name="Shin Y.K."/>
            <person name="Lee J.-S."/>
        </authorList>
    </citation>
    <scope>NUCLEOTIDE SEQUENCE</scope>
    <source>
        <strain evidence="3">SB3-54</strain>
    </source>
</reference>
<feature type="compositionally biased region" description="Basic residues" evidence="1">
    <location>
        <begin position="129"/>
        <end position="141"/>
    </location>
</feature>
<evidence type="ECO:0000256" key="1">
    <source>
        <dbReference type="SAM" id="MobiDB-lite"/>
    </source>
</evidence>
<dbReference type="PANTHER" id="PTHR43162:SF1">
    <property type="entry name" value="PRESTALK A DIFFERENTIATION PROTEIN A"/>
    <property type="match status" value="1"/>
</dbReference>
<dbReference type="Proteomes" id="UP001164693">
    <property type="component" value="Chromosome"/>
</dbReference>
<feature type="domain" description="NAD(P)-binding" evidence="2">
    <location>
        <begin position="7"/>
        <end position="102"/>
    </location>
</feature>
<evidence type="ECO:0000313" key="4">
    <source>
        <dbReference type="Proteomes" id="UP001164693"/>
    </source>
</evidence>
<proteinExistence type="predicted"/>
<dbReference type="InterPro" id="IPR051604">
    <property type="entry name" value="Ergot_Alk_Oxidoreductase"/>
</dbReference>
<dbReference type="SUPFAM" id="SSF51735">
    <property type="entry name" value="NAD(P)-binding Rossmann-fold domains"/>
    <property type="match status" value="1"/>
</dbReference>
<name>A0ABY7K6S2_9ACTN</name>
<dbReference type="Pfam" id="PF13460">
    <property type="entry name" value="NAD_binding_10"/>
    <property type="match status" value="1"/>
</dbReference>
<evidence type="ECO:0000259" key="2">
    <source>
        <dbReference type="Pfam" id="PF13460"/>
    </source>
</evidence>
<sequence>MILVTTAGKVGAETARLLAEQAWSVRILVRDRDAVAGWAALGAEAVVGDLDDPAAVDAAMDGISTVALVRPAVPAHELAVVASAVKAGVDHLVKVTSKASADSPILRRRNQAAIEQRGQRQRPCAGSVRNRRRRLRHQRRT</sequence>
<dbReference type="InterPro" id="IPR036291">
    <property type="entry name" value="NAD(P)-bd_dom_sf"/>
</dbReference>
<feature type="region of interest" description="Disordered" evidence="1">
    <location>
        <begin position="113"/>
        <end position="141"/>
    </location>
</feature>
<accession>A0ABY7K6S2</accession>
<dbReference type="PANTHER" id="PTHR43162">
    <property type="match status" value="1"/>
</dbReference>
<keyword evidence="4" id="KW-1185">Reference proteome</keyword>
<dbReference type="EMBL" id="CP097463">
    <property type="protein sequence ID" value="WAX59207.1"/>
    <property type="molecule type" value="Genomic_DNA"/>
</dbReference>
<dbReference type="Gene3D" id="3.40.50.720">
    <property type="entry name" value="NAD(P)-binding Rossmann-like Domain"/>
    <property type="match status" value="1"/>
</dbReference>
<dbReference type="InterPro" id="IPR016040">
    <property type="entry name" value="NAD(P)-bd_dom"/>
</dbReference>
<dbReference type="RefSeq" id="WP_269445748.1">
    <property type="nucleotide sequence ID" value="NZ_CP097463.1"/>
</dbReference>
<evidence type="ECO:0000313" key="3">
    <source>
        <dbReference type="EMBL" id="WAX59207.1"/>
    </source>
</evidence>